<dbReference type="InterPro" id="IPR028750">
    <property type="entry name" value="CEP350/CC187"/>
</dbReference>
<dbReference type="PROSITE" id="PS50245">
    <property type="entry name" value="CAP_GLY_2"/>
    <property type="match status" value="1"/>
</dbReference>
<dbReference type="Gene3D" id="2.30.30.190">
    <property type="entry name" value="CAP Gly-rich-like domain"/>
    <property type="match status" value="1"/>
</dbReference>
<feature type="region of interest" description="Disordered" evidence="1">
    <location>
        <begin position="37"/>
        <end position="58"/>
    </location>
</feature>
<sequence length="337" mass="37434">MRYQLREEMECTKDLYAFYYGVSNSRLINGDAPVPALERRSSDEQQRDLEGSSPAMKTRLGAGSYSHEGHDELLLDSGIPLQQSAFQGRLFSGTSLRTSTPIRESDAIEEQDIGRRVAVAKIGVGVLRYVGSVKGKEGIFCGVELDLPQGRHNGTYQGVVYFHCTDKHGIFALPHRVRLLIEMPEPSQFILEEAAMRDPDVCVSRKRKASVPVCKKLKSMLESVAAKERLPKEHKSKLPVMYASDNALLLKTHEGAPWKHVVFPAATRTVKPAISLSEERLQNKLLKTADADILTAASSCSTAPRPKQRRLSLRPAIFSHKCKTRSLTLSLSLSLSY</sequence>
<name>A0A915A0B3_PARUN</name>
<dbReference type="GO" id="GO:0034453">
    <property type="term" value="P:microtubule anchoring"/>
    <property type="evidence" value="ECO:0007669"/>
    <property type="project" value="InterPro"/>
</dbReference>
<reference evidence="4" key="1">
    <citation type="submission" date="2022-11" db="UniProtKB">
        <authorList>
            <consortium name="WormBaseParasite"/>
        </authorList>
    </citation>
    <scope>IDENTIFICATION</scope>
</reference>
<dbReference type="GO" id="GO:0008017">
    <property type="term" value="F:microtubule binding"/>
    <property type="evidence" value="ECO:0007669"/>
    <property type="project" value="InterPro"/>
</dbReference>
<dbReference type="SUPFAM" id="SSF74924">
    <property type="entry name" value="Cap-Gly domain"/>
    <property type="match status" value="1"/>
</dbReference>
<dbReference type="GO" id="GO:0005813">
    <property type="term" value="C:centrosome"/>
    <property type="evidence" value="ECO:0007669"/>
    <property type="project" value="InterPro"/>
</dbReference>
<evidence type="ECO:0000256" key="1">
    <source>
        <dbReference type="SAM" id="MobiDB-lite"/>
    </source>
</evidence>
<dbReference type="PANTHER" id="PTHR13958">
    <property type="entry name" value="CENTROSOME-ASSOCIATED PROTEIN 350"/>
    <property type="match status" value="1"/>
</dbReference>
<feature type="compositionally biased region" description="Basic and acidic residues" evidence="1">
    <location>
        <begin position="37"/>
        <end position="50"/>
    </location>
</feature>
<accession>A0A915A0B3</accession>
<dbReference type="WBParaSite" id="PgE036_g003_t01">
    <property type="protein sequence ID" value="PgE036_g003_t01"/>
    <property type="gene ID" value="PgE036_g003"/>
</dbReference>
<dbReference type="PANTHER" id="PTHR13958:SF3">
    <property type="entry name" value="CAP-GLY DOMAIN-CONTAINING PROTEIN-RELATED"/>
    <property type="match status" value="1"/>
</dbReference>
<keyword evidence="3" id="KW-1185">Reference proteome</keyword>
<proteinExistence type="predicted"/>
<organism evidence="3 4">
    <name type="scientific">Parascaris univalens</name>
    <name type="common">Nematode worm</name>
    <dbReference type="NCBI Taxonomy" id="6257"/>
    <lineage>
        <taxon>Eukaryota</taxon>
        <taxon>Metazoa</taxon>
        <taxon>Ecdysozoa</taxon>
        <taxon>Nematoda</taxon>
        <taxon>Chromadorea</taxon>
        <taxon>Rhabditida</taxon>
        <taxon>Spirurina</taxon>
        <taxon>Ascaridomorpha</taxon>
        <taxon>Ascaridoidea</taxon>
        <taxon>Ascarididae</taxon>
        <taxon>Parascaris</taxon>
    </lineage>
</organism>
<evidence type="ECO:0000313" key="4">
    <source>
        <dbReference type="WBParaSite" id="PgE036_g003_t01"/>
    </source>
</evidence>
<dbReference type="Proteomes" id="UP000887569">
    <property type="component" value="Unplaced"/>
</dbReference>
<dbReference type="SMART" id="SM01052">
    <property type="entry name" value="CAP_GLY"/>
    <property type="match status" value="1"/>
</dbReference>
<feature type="domain" description="CAP-Gly" evidence="2">
    <location>
        <begin position="131"/>
        <end position="173"/>
    </location>
</feature>
<evidence type="ECO:0000259" key="2">
    <source>
        <dbReference type="PROSITE" id="PS50245"/>
    </source>
</evidence>
<dbReference type="AlphaFoldDB" id="A0A915A0B3"/>
<protein>
    <submittedName>
        <fullName evidence="4">CAP-Gly domain-containing protein</fullName>
    </submittedName>
</protein>
<dbReference type="InterPro" id="IPR000938">
    <property type="entry name" value="CAP-Gly_domain"/>
</dbReference>
<dbReference type="Pfam" id="PF01302">
    <property type="entry name" value="CAP_GLY"/>
    <property type="match status" value="1"/>
</dbReference>
<evidence type="ECO:0000313" key="3">
    <source>
        <dbReference type="Proteomes" id="UP000887569"/>
    </source>
</evidence>
<dbReference type="InterPro" id="IPR036859">
    <property type="entry name" value="CAP-Gly_dom_sf"/>
</dbReference>